<evidence type="ECO:0000313" key="16">
    <source>
        <dbReference type="Proteomes" id="UP000295375"/>
    </source>
</evidence>
<evidence type="ECO:0000256" key="10">
    <source>
        <dbReference type="HAMAP-Rule" id="MF_02227"/>
    </source>
</evidence>
<comment type="function">
    <text evidence="10">Catalyzes the reversible epimerization of D-ribulose 5-phosphate to D-xylulose 5-phosphate.</text>
</comment>
<keyword evidence="16" id="KW-1185">Reference proteome</keyword>
<evidence type="ECO:0000256" key="6">
    <source>
        <dbReference type="ARBA" id="ARBA00009541"/>
    </source>
</evidence>
<dbReference type="Pfam" id="PF00834">
    <property type="entry name" value="Ribul_P_3_epim"/>
    <property type="match status" value="1"/>
</dbReference>
<comment type="cofactor">
    <cofactor evidence="10 13">
        <name>a divalent metal cation</name>
        <dbReference type="ChEBI" id="CHEBI:60240"/>
    </cofactor>
    <text evidence="10 13">Binds 1 divalent metal cation per subunit.</text>
</comment>
<dbReference type="GO" id="GO:0046872">
    <property type="term" value="F:metal ion binding"/>
    <property type="evidence" value="ECO:0007669"/>
    <property type="project" value="UniProtKB-UniRule"/>
</dbReference>
<dbReference type="RefSeq" id="WP_133590950.1">
    <property type="nucleotide sequence ID" value="NZ_CP037953.1"/>
</dbReference>
<comment type="cofactor">
    <cofactor evidence="4">
        <name>Zn(2+)</name>
        <dbReference type="ChEBI" id="CHEBI:29105"/>
    </cofactor>
</comment>
<evidence type="ECO:0000256" key="1">
    <source>
        <dbReference type="ARBA" id="ARBA00001782"/>
    </source>
</evidence>
<evidence type="ECO:0000256" key="7">
    <source>
        <dbReference type="ARBA" id="ARBA00013188"/>
    </source>
</evidence>
<dbReference type="NCBIfam" id="TIGR01163">
    <property type="entry name" value="rpe"/>
    <property type="match status" value="1"/>
</dbReference>
<dbReference type="SUPFAM" id="SSF51366">
    <property type="entry name" value="Ribulose-phoshate binding barrel"/>
    <property type="match status" value="1"/>
</dbReference>
<dbReference type="EC" id="5.1.3.1" evidence="7 10"/>
<feature type="binding site" evidence="10">
    <location>
        <begin position="177"/>
        <end position="179"/>
    </location>
    <ligand>
        <name>substrate</name>
    </ligand>
</feature>
<comment type="catalytic activity">
    <reaction evidence="1 10 11">
        <text>D-ribulose 5-phosphate = D-xylulose 5-phosphate</text>
        <dbReference type="Rhea" id="RHEA:13677"/>
        <dbReference type="ChEBI" id="CHEBI:57737"/>
        <dbReference type="ChEBI" id="CHEBI:58121"/>
        <dbReference type="EC" id="5.1.3.1"/>
    </reaction>
</comment>
<comment type="cofactor">
    <cofactor evidence="3">
        <name>Co(2+)</name>
        <dbReference type="ChEBI" id="CHEBI:48828"/>
    </cofactor>
</comment>
<comment type="cofactor">
    <cofactor evidence="5">
        <name>Fe(2+)</name>
        <dbReference type="ChEBI" id="CHEBI:29033"/>
    </cofactor>
</comment>
<dbReference type="PROSITE" id="PS01086">
    <property type="entry name" value="RIBUL_P_3_EPIMER_2"/>
    <property type="match status" value="1"/>
</dbReference>
<dbReference type="GO" id="GO:0004750">
    <property type="term" value="F:D-ribulose-phosphate 3-epimerase activity"/>
    <property type="evidence" value="ECO:0007669"/>
    <property type="project" value="UniProtKB-UniRule"/>
</dbReference>
<feature type="active site" description="Proton donor" evidence="10 12">
    <location>
        <position position="177"/>
    </location>
</feature>
<proteinExistence type="inferred from homology"/>
<organism evidence="15 16">
    <name type="scientific">Permianibacter aggregans</name>
    <dbReference type="NCBI Taxonomy" id="1510150"/>
    <lineage>
        <taxon>Bacteria</taxon>
        <taxon>Pseudomonadati</taxon>
        <taxon>Pseudomonadota</taxon>
        <taxon>Gammaproteobacteria</taxon>
        <taxon>Pseudomonadales</taxon>
        <taxon>Pseudomonadaceae</taxon>
        <taxon>Permianibacter</taxon>
    </lineage>
</organism>
<protein>
    <recommendedName>
        <fullName evidence="7 10">Ribulose-phosphate 3-epimerase</fullName>
        <ecNumber evidence="7 10">5.1.3.1</ecNumber>
    </recommendedName>
</protein>
<keyword evidence="9 10" id="KW-0413">Isomerase</keyword>
<feature type="binding site" evidence="10 13">
    <location>
        <position position="34"/>
    </location>
    <ligand>
        <name>a divalent metal cation</name>
        <dbReference type="ChEBI" id="CHEBI:60240"/>
    </ligand>
</feature>
<dbReference type="CDD" id="cd00429">
    <property type="entry name" value="RPE"/>
    <property type="match status" value="1"/>
</dbReference>
<dbReference type="EMBL" id="SNYM01000009">
    <property type="protein sequence ID" value="TDQ47714.1"/>
    <property type="molecule type" value="Genomic_DNA"/>
</dbReference>
<feature type="active site" description="Proton acceptor" evidence="10 12">
    <location>
        <position position="36"/>
    </location>
</feature>
<dbReference type="InterPro" id="IPR013785">
    <property type="entry name" value="Aldolase_TIM"/>
</dbReference>
<dbReference type="Proteomes" id="UP000295375">
    <property type="component" value="Unassembled WGS sequence"/>
</dbReference>
<dbReference type="NCBIfam" id="NF004076">
    <property type="entry name" value="PRK05581.1-4"/>
    <property type="match status" value="1"/>
</dbReference>
<accession>A0A4R6UW11</accession>
<evidence type="ECO:0000256" key="3">
    <source>
        <dbReference type="ARBA" id="ARBA00001941"/>
    </source>
</evidence>
<dbReference type="HAMAP" id="MF_02227">
    <property type="entry name" value="RPE"/>
    <property type="match status" value="1"/>
</dbReference>
<dbReference type="GO" id="GO:0019323">
    <property type="term" value="P:pentose catabolic process"/>
    <property type="evidence" value="ECO:0007669"/>
    <property type="project" value="UniProtKB-UniRule"/>
</dbReference>
<sequence length="223" mass="24300">MKPFVIAPSLLSADFARLGEDATAVLNAGADWLHFDVMDNHYVPNLTIGPLVCEALRHYGITAPIDVHLMVKPVDRIIPDFAKAGASLITFHPEASEHVDRSLALIKDSGCQAGLVFNPATPLHHLDYVMDKLDMILLMSVNPGFGGQSFIPATLDKIRQVRERVEKSGRDIRIEVDGGIKVDNIAEVAKAGADTFVAGSAIFGKKDYRGIIDEMRKQLATVK</sequence>
<evidence type="ECO:0000313" key="15">
    <source>
        <dbReference type="EMBL" id="TDQ47714.1"/>
    </source>
</evidence>
<dbReference type="OrthoDB" id="1645589at2"/>
<dbReference type="GO" id="GO:0005737">
    <property type="term" value="C:cytoplasm"/>
    <property type="evidence" value="ECO:0007669"/>
    <property type="project" value="UniProtKB-ARBA"/>
</dbReference>
<dbReference type="InterPro" id="IPR026019">
    <property type="entry name" value="Ribul_P_3_epim"/>
</dbReference>
<feature type="binding site" evidence="10 14">
    <location>
        <position position="68"/>
    </location>
    <ligand>
        <name>substrate</name>
    </ligand>
</feature>
<evidence type="ECO:0000256" key="12">
    <source>
        <dbReference type="PIRSR" id="PIRSR001461-1"/>
    </source>
</evidence>
<feature type="binding site" evidence="10 13">
    <location>
        <position position="177"/>
    </location>
    <ligand>
        <name>a divalent metal cation</name>
        <dbReference type="ChEBI" id="CHEBI:60240"/>
    </ligand>
</feature>
<dbReference type="InterPro" id="IPR000056">
    <property type="entry name" value="Ribul_P_3_epim-like"/>
</dbReference>
<dbReference type="PROSITE" id="PS01085">
    <property type="entry name" value="RIBUL_P_3_EPIMER_1"/>
    <property type="match status" value="1"/>
</dbReference>
<evidence type="ECO:0000256" key="5">
    <source>
        <dbReference type="ARBA" id="ARBA00001954"/>
    </source>
</evidence>
<keyword evidence="8 10" id="KW-0479">Metal-binding</keyword>
<feature type="binding site" evidence="10 14">
    <location>
        <begin position="199"/>
        <end position="200"/>
    </location>
    <ligand>
        <name>substrate</name>
    </ligand>
</feature>
<keyword evidence="13" id="KW-0170">Cobalt</keyword>
<dbReference type="FunFam" id="3.20.20.70:FF:000004">
    <property type="entry name" value="Ribulose-phosphate 3-epimerase"/>
    <property type="match status" value="1"/>
</dbReference>
<comment type="caution">
    <text evidence="15">The sequence shown here is derived from an EMBL/GenBank/DDBJ whole genome shotgun (WGS) entry which is preliminary data.</text>
</comment>
<dbReference type="PANTHER" id="PTHR11749">
    <property type="entry name" value="RIBULOSE-5-PHOSPHATE-3-EPIMERASE"/>
    <property type="match status" value="1"/>
</dbReference>
<reference evidence="15 16" key="1">
    <citation type="submission" date="2019-03" db="EMBL/GenBank/DDBJ databases">
        <title>Genomic Encyclopedia of Type Strains, Phase IV (KMG-IV): sequencing the most valuable type-strain genomes for metagenomic binning, comparative biology and taxonomic classification.</title>
        <authorList>
            <person name="Goeker M."/>
        </authorList>
    </citation>
    <scope>NUCLEOTIDE SEQUENCE [LARGE SCALE GENOMIC DNA]</scope>
    <source>
        <strain evidence="15 16">DSM 103792</strain>
    </source>
</reference>
<feature type="binding site" evidence="10 13">
    <location>
        <position position="68"/>
    </location>
    <ligand>
        <name>a divalent metal cation</name>
        <dbReference type="ChEBI" id="CHEBI:60240"/>
    </ligand>
</feature>
<comment type="cofactor">
    <cofactor evidence="2">
        <name>Mn(2+)</name>
        <dbReference type="ChEBI" id="CHEBI:29035"/>
    </cofactor>
</comment>
<evidence type="ECO:0000256" key="9">
    <source>
        <dbReference type="ARBA" id="ARBA00023235"/>
    </source>
</evidence>
<evidence type="ECO:0000256" key="11">
    <source>
        <dbReference type="PIRNR" id="PIRNR001461"/>
    </source>
</evidence>
<gene>
    <name evidence="10" type="primary">rpe</name>
    <name evidence="15" type="ORF">EV696_109118</name>
</gene>
<comment type="pathway">
    <text evidence="10">Carbohydrate degradation.</text>
</comment>
<dbReference type="GO" id="GO:0006098">
    <property type="term" value="P:pentose-phosphate shunt"/>
    <property type="evidence" value="ECO:0007669"/>
    <property type="project" value="UniProtKB-UniRule"/>
</dbReference>
<dbReference type="Gene3D" id="3.20.20.70">
    <property type="entry name" value="Aldolase class I"/>
    <property type="match status" value="1"/>
</dbReference>
<dbReference type="AlphaFoldDB" id="A0A4R6UW11"/>
<keyword evidence="13" id="KW-0464">Manganese</keyword>
<evidence type="ECO:0000256" key="4">
    <source>
        <dbReference type="ARBA" id="ARBA00001947"/>
    </source>
</evidence>
<comment type="similarity">
    <text evidence="6 10 11">Belongs to the ribulose-phosphate 3-epimerase family.</text>
</comment>
<feature type="binding site" evidence="10 14">
    <location>
        <position position="9"/>
    </location>
    <ligand>
        <name>substrate</name>
    </ligand>
</feature>
<feature type="binding site" evidence="10 14">
    <location>
        <begin position="144"/>
        <end position="147"/>
    </location>
    <ligand>
        <name>substrate</name>
    </ligand>
</feature>
<feature type="binding site" evidence="10 13">
    <location>
        <position position="36"/>
    </location>
    <ligand>
        <name>a divalent metal cation</name>
        <dbReference type="ChEBI" id="CHEBI:60240"/>
    </ligand>
</feature>
<evidence type="ECO:0000256" key="8">
    <source>
        <dbReference type="ARBA" id="ARBA00022723"/>
    </source>
</evidence>
<dbReference type="PIRSF" id="PIRSF001461">
    <property type="entry name" value="RPE"/>
    <property type="match status" value="1"/>
</dbReference>
<name>A0A4R6UW11_9GAMM</name>
<dbReference type="InterPro" id="IPR011060">
    <property type="entry name" value="RibuloseP-bd_barrel"/>
</dbReference>
<evidence type="ECO:0000256" key="13">
    <source>
        <dbReference type="PIRSR" id="PIRSR001461-2"/>
    </source>
</evidence>
<keyword evidence="10 11" id="KW-0119">Carbohydrate metabolism</keyword>
<evidence type="ECO:0000256" key="14">
    <source>
        <dbReference type="PIRSR" id="PIRSR001461-3"/>
    </source>
</evidence>
<evidence type="ECO:0000256" key="2">
    <source>
        <dbReference type="ARBA" id="ARBA00001936"/>
    </source>
</evidence>
<feature type="binding site" evidence="14">
    <location>
        <position position="179"/>
    </location>
    <ligand>
        <name>substrate</name>
    </ligand>
</feature>
<keyword evidence="13" id="KW-0862">Zinc</keyword>